<feature type="region of interest" description="Disordered" evidence="1">
    <location>
        <begin position="1"/>
        <end position="56"/>
    </location>
</feature>
<proteinExistence type="predicted"/>
<dbReference type="AlphaFoldDB" id="A0A4U5N2F7"/>
<feature type="compositionally biased region" description="Polar residues" evidence="1">
    <location>
        <begin position="13"/>
        <end position="27"/>
    </location>
</feature>
<reference evidence="2 3" key="2">
    <citation type="journal article" date="2019" name="G3 (Bethesda)">
        <title>Hybrid Assembly of the Genome of the Entomopathogenic Nematode Steinernema carpocapsae Identifies the X-Chromosome.</title>
        <authorList>
            <person name="Serra L."/>
            <person name="Macchietto M."/>
            <person name="Macias-Munoz A."/>
            <person name="McGill C.J."/>
            <person name="Rodriguez I.M."/>
            <person name="Rodriguez B."/>
            <person name="Murad R."/>
            <person name="Mortazavi A."/>
        </authorList>
    </citation>
    <scope>NUCLEOTIDE SEQUENCE [LARGE SCALE GENOMIC DNA]</scope>
    <source>
        <strain evidence="2 3">ALL</strain>
    </source>
</reference>
<keyword evidence="3" id="KW-1185">Reference proteome</keyword>
<dbReference type="Proteomes" id="UP000298663">
    <property type="component" value="Unassembled WGS sequence"/>
</dbReference>
<dbReference type="EMBL" id="AZBU02000005">
    <property type="protein sequence ID" value="TKR76303.1"/>
    <property type="molecule type" value="Genomic_DNA"/>
</dbReference>
<comment type="caution">
    <text evidence="2">The sequence shown here is derived from an EMBL/GenBank/DDBJ whole genome shotgun (WGS) entry which is preliminary data.</text>
</comment>
<feature type="compositionally biased region" description="Basic residues" evidence="1">
    <location>
        <begin position="30"/>
        <end position="47"/>
    </location>
</feature>
<evidence type="ECO:0000313" key="2">
    <source>
        <dbReference type="EMBL" id="TKR76303.1"/>
    </source>
</evidence>
<evidence type="ECO:0000256" key="1">
    <source>
        <dbReference type="SAM" id="MobiDB-lite"/>
    </source>
</evidence>
<name>A0A4U5N2F7_STECR</name>
<sequence length="214" mass="24091">MSEAVLKRRTIGESDQSPTSVGHSLSLHSTPRKRRSPRSSRSHHCRPRSLELAKPPRRGAKRLLFCDSRNEIRRPGGPSLSCGAAKRRSRRRCWKSEVASHRGGAQSDFCFVIVGTRSEGPEGRASLAELRSGEAAEGGKRRRSRDRSCAKHRKAVRCWQKRWQATEEGAKRLLFCDSRTRSEGPEAERLSCGAAKRRSRRRWEEAAEPPIVAV</sequence>
<reference evidence="2 3" key="1">
    <citation type="journal article" date="2015" name="Genome Biol.">
        <title>Comparative genomics of Steinernema reveals deeply conserved gene regulatory networks.</title>
        <authorList>
            <person name="Dillman A.R."/>
            <person name="Macchietto M."/>
            <person name="Porter C.F."/>
            <person name="Rogers A."/>
            <person name="Williams B."/>
            <person name="Antoshechkin I."/>
            <person name="Lee M.M."/>
            <person name="Goodwin Z."/>
            <person name="Lu X."/>
            <person name="Lewis E.E."/>
            <person name="Goodrich-Blair H."/>
            <person name="Stock S.P."/>
            <person name="Adams B.J."/>
            <person name="Sternberg P.W."/>
            <person name="Mortazavi A."/>
        </authorList>
    </citation>
    <scope>NUCLEOTIDE SEQUENCE [LARGE SCALE GENOMIC DNA]</scope>
    <source>
        <strain evidence="2 3">ALL</strain>
    </source>
</reference>
<feature type="compositionally biased region" description="Basic and acidic residues" evidence="1">
    <location>
        <begin position="180"/>
        <end position="189"/>
    </location>
</feature>
<protein>
    <submittedName>
        <fullName evidence="2">Uncharacterized protein</fullName>
    </submittedName>
</protein>
<accession>A0A4U5N2F7</accession>
<organism evidence="2 3">
    <name type="scientific">Steinernema carpocapsae</name>
    <name type="common">Entomopathogenic nematode</name>
    <dbReference type="NCBI Taxonomy" id="34508"/>
    <lineage>
        <taxon>Eukaryota</taxon>
        <taxon>Metazoa</taxon>
        <taxon>Ecdysozoa</taxon>
        <taxon>Nematoda</taxon>
        <taxon>Chromadorea</taxon>
        <taxon>Rhabditida</taxon>
        <taxon>Tylenchina</taxon>
        <taxon>Panagrolaimomorpha</taxon>
        <taxon>Strongyloidoidea</taxon>
        <taxon>Steinernematidae</taxon>
        <taxon>Steinernema</taxon>
    </lineage>
</organism>
<feature type="region of interest" description="Disordered" evidence="1">
    <location>
        <begin position="180"/>
        <end position="214"/>
    </location>
</feature>
<feature type="region of interest" description="Disordered" evidence="1">
    <location>
        <begin position="122"/>
        <end position="148"/>
    </location>
</feature>
<gene>
    <name evidence="2" type="ORF">L596_017462</name>
</gene>
<evidence type="ECO:0000313" key="3">
    <source>
        <dbReference type="Proteomes" id="UP000298663"/>
    </source>
</evidence>